<dbReference type="PANTHER" id="PTHR35807">
    <property type="entry name" value="TRANSCRIPTIONAL REGULATOR REDD-RELATED"/>
    <property type="match status" value="1"/>
</dbReference>
<dbReference type="InterPro" id="IPR011990">
    <property type="entry name" value="TPR-like_helical_dom_sf"/>
</dbReference>
<keyword evidence="3 5" id="KW-0238">DNA-binding</keyword>
<dbReference type="SUPFAM" id="SSF48452">
    <property type="entry name" value="TPR-like"/>
    <property type="match status" value="3"/>
</dbReference>
<dbReference type="InterPro" id="IPR051677">
    <property type="entry name" value="AfsR-DnrI-RedD_regulator"/>
</dbReference>
<evidence type="ECO:0000256" key="1">
    <source>
        <dbReference type="ARBA" id="ARBA00005820"/>
    </source>
</evidence>
<feature type="DNA-binding region" description="OmpR/PhoB-type" evidence="5">
    <location>
        <begin position="9"/>
        <end position="111"/>
    </location>
</feature>
<dbReference type="Gene3D" id="1.25.40.10">
    <property type="entry name" value="Tetratricopeptide repeat domain"/>
    <property type="match status" value="3"/>
</dbReference>
<gene>
    <name evidence="8" type="ORF">ACFSYJ_02385</name>
</gene>
<feature type="domain" description="OmpR/PhoB-type" evidence="7">
    <location>
        <begin position="9"/>
        <end position="111"/>
    </location>
</feature>
<evidence type="ECO:0000256" key="2">
    <source>
        <dbReference type="ARBA" id="ARBA00023015"/>
    </source>
</evidence>
<feature type="compositionally biased region" description="Basic and acidic residues" evidence="6">
    <location>
        <begin position="978"/>
        <end position="988"/>
    </location>
</feature>
<reference evidence="9" key="1">
    <citation type="journal article" date="2019" name="Int. J. Syst. Evol. Microbiol.">
        <title>The Global Catalogue of Microorganisms (GCM) 10K type strain sequencing project: providing services to taxonomists for standard genome sequencing and annotation.</title>
        <authorList>
            <consortium name="The Broad Institute Genomics Platform"/>
            <consortium name="The Broad Institute Genome Sequencing Center for Infectious Disease"/>
            <person name="Wu L."/>
            <person name="Ma J."/>
        </authorList>
    </citation>
    <scope>NUCLEOTIDE SEQUENCE [LARGE SCALE GENOMIC DNA]</scope>
    <source>
        <strain evidence="9">CGMCC 4.7643</strain>
    </source>
</reference>
<dbReference type="PANTHER" id="PTHR35807:SF1">
    <property type="entry name" value="TRANSCRIPTIONAL REGULATOR REDD"/>
    <property type="match status" value="1"/>
</dbReference>
<dbReference type="RefSeq" id="WP_345388725.1">
    <property type="nucleotide sequence ID" value="NZ_BAABHG010000003.1"/>
</dbReference>
<evidence type="ECO:0000256" key="6">
    <source>
        <dbReference type="SAM" id="MobiDB-lite"/>
    </source>
</evidence>
<dbReference type="Pfam" id="PF13424">
    <property type="entry name" value="TPR_12"/>
    <property type="match status" value="1"/>
</dbReference>
<evidence type="ECO:0000256" key="4">
    <source>
        <dbReference type="ARBA" id="ARBA00023163"/>
    </source>
</evidence>
<dbReference type="EMBL" id="JBHUKU010000002">
    <property type="protein sequence ID" value="MFD2457423.1"/>
    <property type="molecule type" value="Genomic_DNA"/>
</dbReference>
<evidence type="ECO:0000256" key="3">
    <source>
        <dbReference type="ARBA" id="ARBA00023125"/>
    </source>
</evidence>
<dbReference type="SMART" id="SM00028">
    <property type="entry name" value="TPR"/>
    <property type="match status" value="6"/>
</dbReference>
<dbReference type="SUPFAM" id="SSF46894">
    <property type="entry name" value="C-terminal effector domain of the bipartite response regulators"/>
    <property type="match status" value="1"/>
</dbReference>
<dbReference type="Gene3D" id="1.10.10.10">
    <property type="entry name" value="Winged helix-like DNA-binding domain superfamily/Winged helix DNA-binding domain"/>
    <property type="match status" value="1"/>
</dbReference>
<dbReference type="InterPro" id="IPR005158">
    <property type="entry name" value="BTAD"/>
</dbReference>
<accession>A0ABW5G7H4</accession>
<dbReference type="InterPro" id="IPR019734">
    <property type="entry name" value="TPR_rpt"/>
</dbReference>
<sequence>MGNLPTGAAPPAGHAAVRFRILGPLEVTVNGQVLPLGGPKPRLLLAALALQPNVVVSTEALVEVLWPETAPRSAAANIRTYVHSLRRRLAEHAPELADRISSRASGYLLTAEPDELDHVLFTGLAMNARGVLERGEPEAALALLDRAESLWRGEVLEGLPHDHAWSATIARLGEVRLSVQEQRVKARIDIGRCDEAVAELRGLVTEHPLREELWAQLIGALRAADRTAEAIEAYDIAERVLAEELDARPGARLRELRASLVTAPAEPPPVARETPAAPICQLPLDLPDFTGRDEVVGAVVTLLRERADHGAPAVVVLSGAPGAGKSAIAVRVAHAVREVFPDGQLHVDLAGTSSAPRAPLGVLAELLRTLGVPDAGLPRELPERAALLRSRLAGRRLCVVLDDAGSAAQVRPLLPGSGACAVLITSRVKLPDLAGAAPVDVGLLPEAEAARLLSGIVGARRVAAEPDSAAAILRQCGHLPLAIRVAGAKLTHRPGWTLRVLADRLRDEHRRLDELRVGDLAVRASVSLSYDLLPMSAATAFRGLGGLGAVQFPSWVVAALLGRPGAEDVLDVLVDAHLVELVGSDATGQPRYRLHDLLRCYAVELAERDDARKSRAAARRVLEGYLALAVEAAGRMPIHFFGQYRDDDAGDPPLPPGIGELPADPATWFAAERHTAVAAVTFAAETGCDELAWRLTAALTPYFDLRGHQDDWLATHAVALAAAQRSGSARGEAIIQRNLGQVYLYQDRYAESEVAFARSKALYDRIGDAQGAGIALAGLAAIVRIQGDNETALAHCHDALKLFAEAEDRHGEAVARIATGAVWMARHCYHSAERWIRDGLELSVAIGDRHREAHGLKRLALMYQHKGNLAAAREHVDRAIAIFTELGDDHCVGYANQNLGELCLYSGDFAHAQLLLVNSLSVHRRNGDRRSEAEVSQLLGELHEALAQPERSRTYSERALAIWRELSARPEESALADRLGDPAPDKPRGPRRIASA</sequence>
<dbReference type="InterPro" id="IPR027417">
    <property type="entry name" value="P-loop_NTPase"/>
</dbReference>
<dbReference type="InterPro" id="IPR016032">
    <property type="entry name" value="Sig_transdc_resp-reg_C-effctor"/>
</dbReference>
<comment type="caution">
    <text evidence="8">The sequence shown here is derived from an EMBL/GenBank/DDBJ whole genome shotgun (WGS) entry which is preliminary data.</text>
</comment>
<comment type="similarity">
    <text evidence="1">Belongs to the AfsR/DnrI/RedD regulatory family.</text>
</comment>
<dbReference type="PROSITE" id="PS51755">
    <property type="entry name" value="OMPR_PHOB"/>
    <property type="match status" value="1"/>
</dbReference>
<dbReference type="PRINTS" id="PR00364">
    <property type="entry name" value="DISEASERSIST"/>
</dbReference>
<protein>
    <submittedName>
        <fullName evidence="8">BTAD domain-containing putative transcriptional regulator</fullName>
    </submittedName>
</protein>
<evidence type="ECO:0000313" key="9">
    <source>
        <dbReference type="Proteomes" id="UP001597419"/>
    </source>
</evidence>
<evidence type="ECO:0000259" key="7">
    <source>
        <dbReference type="PROSITE" id="PS51755"/>
    </source>
</evidence>
<dbReference type="SMART" id="SM00862">
    <property type="entry name" value="Trans_reg_C"/>
    <property type="match status" value="1"/>
</dbReference>
<dbReference type="SUPFAM" id="SSF52540">
    <property type="entry name" value="P-loop containing nucleoside triphosphate hydrolases"/>
    <property type="match status" value="1"/>
</dbReference>
<keyword evidence="9" id="KW-1185">Reference proteome</keyword>
<dbReference type="InterPro" id="IPR001867">
    <property type="entry name" value="OmpR/PhoB-type_DNA-bd"/>
</dbReference>
<dbReference type="Pfam" id="PF03704">
    <property type="entry name" value="BTAD"/>
    <property type="match status" value="1"/>
</dbReference>
<keyword evidence="2" id="KW-0805">Transcription regulation</keyword>
<dbReference type="Gene3D" id="3.40.50.300">
    <property type="entry name" value="P-loop containing nucleotide triphosphate hydrolases"/>
    <property type="match status" value="1"/>
</dbReference>
<proteinExistence type="inferred from homology"/>
<evidence type="ECO:0000313" key="8">
    <source>
        <dbReference type="EMBL" id="MFD2457423.1"/>
    </source>
</evidence>
<dbReference type="CDD" id="cd15831">
    <property type="entry name" value="BTAD"/>
    <property type="match status" value="1"/>
</dbReference>
<dbReference type="Pfam" id="PF00486">
    <property type="entry name" value="Trans_reg_C"/>
    <property type="match status" value="1"/>
</dbReference>
<feature type="region of interest" description="Disordered" evidence="6">
    <location>
        <begin position="971"/>
        <end position="996"/>
    </location>
</feature>
<evidence type="ECO:0000256" key="5">
    <source>
        <dbReference type="PROSITE-ProRule" id="PRU01091"/>
    </source>
</evidence>
<dbReference type="SMART" id="SM01043">
    <property type="entry name" value="BTAD"/>
    <property type="match status" value="1"/>
</dbReference>
<dbReference type="Proteomes" id="UP001597419">
    <property type="component" value="Unassembled WGS sequence"/>
</dbReference>
<name>A0ABW5G7H4_9PSEU</name>
<keyword evidence="4" id="KW-0804">Transcription</keyword>
<dbReference type="InterPro" id="IPR036388">
    <property type="entry name" value="WH-like_DNA-bd_sf"/>
</dbReference>
<organism evidence="8 9">
    <name type="scientific">Amycolatopsis samaneae</name>
    <dbReference type="NCBI Taxonomy" id="664691"/>
    <lineage>
        <taxon>Bacteria</taxon>
        <taxon>Bacillati</taxon>
        <taxon>Actinomycetota</taxon>
        <taxon>Actinomycetes</taxon>
        <taxon>Pseudonocardiales</taxon>
        <taxon>Pseudonocardiaceae</taxon>
        <taxon>Amycolatopsis</taxon>
    </lineage>
</organism>